<protein>
    <submittedName>
        <fullName evidence="2">Potassium voltage-gated channel subfamily h member 2-like</fullName>
    </submittedName>
</protein>
<feature type="compositionally biased region" description="Low complexity" evidence="1">
    <location>
        <begin position="99"/>
        <end position="109"/>
    </location>
</feature>
<name>A0AAV3ZC90_9GAST</name>
<keyword evidence="3" id="KW-1185">Reference proteome</keyword>
<sequence>MFILSRVRIQAFTPKSSITQLCLTWSGARFLCSVLVAPVKNETGDIIMFIINYEDITETASKNELRKFTNNRHRSFKLRLPSIRRDIRSRVKGGGSSPSGGERSPQQPSADPENPVLGEEAVPLNSMGQGGGAGGAGESVEETEARDAASAETSAGVFSRLHPAHGCIKEEEEGEGEEGGRSKGHDRDGRYGNGSSDSRRGNEGLLSSLRDVADVDRGEECYPRARSGGGGGGGGGPLPIGLDTVDNLNLGKKQRPVVQW</sequence>
<comment type="caution">
    <text evidence="2">The sequence shown here is derived from an EMBL/GenBank/DDBJ whole genome shotgun (WGS) entry which is preliminary data.</text>
</comment>
<feature type="compositionally biased region" description="Basic and acidic residues" evidence="1">
    <location>
        <begin position="178"/>
        <end position="190"/>
    </location>
</feature>
<feature type="region of interest" description="Disordered" evidence="1">
    <location>
        <begin position="87"/>
        <end position="246"/>
    </location>
</feature>
<proteinExistence type="predicted"/>
<gene>
    <name evidence="2" type="ORF">PoB_001853800</name>
</gene>
<accession>A0AAV3ZC90</accession>
<evidence type="ECO:0000313" key="2">
    <source>
        <dbReference type="EMBL" id="GFN92032.1"/>
    </source>
</evidence>
<dbReference type="EMBL" id="BLXT01002217">
    <property type="protein sequence ID" value="GFN92032.1"/>
    <property type="molecule type" value="Genomic_DNA"/>
</dbReference>
<feature type="compositionally biased region" description="Basic and acidic residues" evidence="1">
    <location>
        <begin position="211"/>
        <end position="223"/>
    </location>
</feature>
<dbReference type="Proteomes" id="UP000735302">
    <property type="component" value="Unassembled WGS sequence"/>
</dbReference>
<evidence type="ECO:0000256" key="1">
    <source>
        <dbReference type="SAM" id="MobiDB-lite"/>
    </source>
</evidence>
<feature type="compositionally biased region" description="Gly residues" evidence="1">
    <location>
        <begin position="128"/>
        <end position="137"/>
    </location>
</feature>
<evidence type="ECO:0000313" key="3">
    <source>
        <dbReference type="Proteomes" id="UP000735302"/>
    </source>
</evidence>
<feature type="compositionally biased region" description="Gly residues" evidence="1">
    <location>
        <begin position="227"/>
        <end position="238"/>
    </location>
</feature>
<organism evidence="2 3">
    <name type="scientific">Plakobranchus ocellatus</name>
    <dbReference type="NCBI Taxonomy" id="259542"/>
    <lineage>
        <taxon>Eukaryota</taxon>
        <taxon>Metazoa</taxon>
        <taxon>Spiralia</taxon>
        <taxon>Lophotrochozoa</taxon>
        <taxon>Mollusca</taxon>
        <taxon>Gastropoda</taxon>
        <taxon>Heterobranchia</taxon>
        <taxon>Euthyneura</taxon>
        <taxon>Panpulmonata</taxon>
        <taxon>Sacoglossa</taxon>
        <taxon>Placobranchoidea</taxon>
        <taxon>Plakobranchidae</taxon>
        <taxon>Plakobranchus</taxon>
    </lineage>
</organism>
<dbReference type="AlphaFoldDB" id="A0AAV3ZC90"/>
<reference evidence="2 3" key="1">
    <citation type="journal article" date="2021" name="Elife">
        <title>Chloroplast acquisition without the gene transfer in kleptoplastic sea slugs, Plakobranchus ocellatus.</title>
        <authorList>
            <person name="Maeda T."/>
            <person name="Takahashi S."/>
            <person name="Yoshida T."/>
            <person name="Shimamura S."/>
            <person name="Takaki Y."/>
            <person name="Nagai Y."/>
            <person name="Toyoda A."/>
            <person name="Suzuki Y."/>
            <person name="Arimoto A."/>
            <person name="Ishii H."/>
            <person name="Satoh N."/>
            <person name="Nishiyama T."/>
            <person name="Hasebe M."/>
            <person name="Maruyama T."/>
            <person name="Minagawa J."/>
            <person name="Obokata J."/>
            <person name="Shigenobu S."/>
        </authorList>
    </citation>
    <scope>NUCLEOTIDE SEQUENCE [LARGE SCALE GENOMIC DNA]</scope>
</reference>